<sequence>MSRNQLLPKKSAIERAAGLLVTTDEAFIEKDWHVVRALRLLNGLQSPGLQLAFGGGTSLAKAGLIKRFSEDVDFKATIQPAGRTQYRATRKTIIETLLDEGFSLLAEPMVRDESRFFSLELDYGATFSTSRRLRKHIRVEVRFVPPKIPVVFQPVQSLLGLTEQQPAEIGSMPYVHPVEIAADKLSALSWRLLDDDESQDKTLIRHVHDMAALEPMITSNGAFQNLVRQAMTDDLNRSHIPLVQRLRRVMTALKTAVWKKAYQSFVQDMSFAREDEIIAYETALNACERLIDLVERKRT</sequence>
<evidence type="ECO:0000313" key="2">
    <source>
        <dbReference type="Proteomes" id="UP000002709"/>
    </source>
</evidence>
<gene>
    <name evidence="1" type="ordered locus">Plut_0717</name>
</gene>
<dbReference type="InterPro" id="IPR014942">
    <property type="entry name" value="AbiEii"/>
</dbReference>
<dbReference type="OrthoDB" id="9780929at2"/>
<dbReference type="Proteomes" id="UP000002709">
    <property type="component" value="Chromosome"/>
</dbReference>
<dbReference type="HOGENOM" id="CLU_075553_0_0_10"/>
<keyword evidence="2" id="KW-1185">Reference proteome</keyword>
<dbReference type="Gene3D" id="3.10.450.620">
    <property type="entry name" value="JHP933, nucleotidyltransferase-like core domain"/>
    <property type="match status" value="1"/>
</dbReference>
<dbReference type="eggNOG" id="COG2253">
    <property type="taxonomic scope" value="Bacteria"/>
</dbReference>
<accession>Q3B4Y7</accession>
<name>Q3B4Y7_CHLL3</name>
<organism evidence="1 2">
    <name type="scientific">Chlorobium luteolum (strain DSM 273 / BCRC 81028 / 2530)</name>
    <name type="common">Pelodictyon luteolum</name>
    <dbReference type="NCBI Taxonomy" id="319225"/>
    <lineage>
        <taxon>Bacteria</taxon>
        <taxon>Pseudomonadati</taxon>
        <taxon>Chlorobiota</taxon>
        <taxon>Chlorobiia</taxon>
        <taxon>Chlorobiales</taxon>
        <taxon>Chlorobiaceae</taxon>
        <taxon>Chlorobium/Pelodictyon group</taxon>
        <taxon>Pelodictyon</taxon>
    </lineage>
</organism>
<dbReference type="KEGG" id="plt:Plut_0717"/>
<evidence type="ECO:0008006" key="3">
    <source>
        <dbReference type="Google" id="ProtNLM"/>
    </source>
</evidence>
<dbReference type="Pfam" id="PF08843">
    <property type="entry name" value="AbiEii"/>
    <property type="match status" value="1"/>
</dbReference>
<dbReference type="STRING" id="319225.Plut_0717"/>
<proteinExistence type="predicted"/>
<reference evidence="2" key="1">
    <citation type="submission" date="2005-08" db="EMBL/GenBank/DDBJ databases">
        <title>Complete sequence of Pelodictyon luteolum DSM 273.</title>
        <authorList>
            <consortium name="US DOE Joint Genome Institute"/>
            <person name="Copeland A."/>
            <person name="Lucas S."/>
            <person name="Lapidus A."/>
            <person name="Barry K."/>
            <person name="Detter J.C."/>
            <person name="Glavina T."/>
            <person name="Hammon N."/>
            <person name="Israni S."/>
            <person name="Pitluck S."/>
            <person name="Bryant D."/>
            <person name="Schmutz J."/>
            <person name="Larimer F."/>
            <person name="Land M."/>
            <person name="Kyrpides N."/>
            <person name="Ivanova N."/>
            <person name="Richardson P."/>
        </authorList>
    </citation>
    <scope>NUCLEOTIDE SEQUENCE [LARGE SCALE GENOMIC DNA]</scope>
    <source>
        <strain evidence="2">DSM 273 / BCRC 81028 / 2530</strain>
    </source>
</reference>
<evidence type="ECO:0000313" key="1">
    <source>
        <dbReference type="EMBL" id="ABB23594.1"/>
    </source>
</evidence>
<dbReference type="EMBL" id="CP000096">
    <property type="protein sequence ID" value="ABB23594.1"/>
    <property type="molecule type" value="Genomic_DNA"/>
</dbReference>
<dbReference type="RefSeq" id="WP_011357468.1">
    <property type="nucleotide sequence ID" value="NC_007512.1"/>
</dbReference>
<dbReference type="AlphaFoldDB" id="Q3B4Y7"/>
<protein>
    <recommendedName>
        <fullName evidence="3">Nucleotidyl transferase AbiEii/AbiGii toxin family protein</fullName>
    </recommendedName>
</protein>